<evidence type="ECO:0000313" key="2">
    <source>
        <dbReference type="Proteomes" id="UP000825123"/>
    </source>
</evidence>
<sequence>MEKDLYKVGGEYVEARAIERLSDLILSLTLWKEGDTLGILQEEHLAL</sequence>
<organism evidence="1 2">
    <name type="scientific">Stygiolobus caldivivus</name>
    <dbReference type="NCBI Taxonomy" id="2824673"/>
    <lineage>
        <taxon>Archaea</taxon>
        <taxon>Thermoproteota</taxon>
        <taxon>Thermoprotei</taxon>
        <taxon>Sulfolobales</taxon>
        <taxon>Sulfolobaceae</taxon>
        <taxon>Stygiolobus</taxon>
    </lineage>
</organism>
<accession>A0A8D5U4M6</accession>
<protein>
    <submittedName>
        <fullName evidence="1">Uncharacterized protein</fullName>
    </submittedName>
</protein>
<evidence type="ECO:0000313" key="1">
    <source>
        <dbReference type="EMBL" id="BCU68874.1"/>
    </source>
</evidence>
<name>A0A8D5U4M6_9CREN</name>
<proteinExistence type="predicted"/>
<gene>
    <name evidence="1" type="ORF">KN1_01710</name>
</gene>
<dbReference type="KEGG" id="csty:KN1_01710"/>
<dbReference type="Proteomes" id="UP000825123">
    <property type="component" value="Chromosome"/>
</dbReference>
<keyword evidence="2" id="KW-1185">Reference proteome</keyword>
<reference evidence="1 2" key="1">
    <citation type="submission" date="2021-04" db="EMBL/GenBank/DDBJ databases">
        <title>Complete genome sequence of Stygiolobus sp. KN-1.</title>
        <authorList>
            <person name="Nakamura K."/>
            <person name="Sakai H."/>
            <person name="Kurosawa N."/>
        </authorList>
    </citation>
    <scope>NUCLEOTIDE SEQUENCE [LARGE SCALE GENOMIC DNA]</scope>
    <source>
        <strain evidence="1 2">KN-1</strain>
    </source>
</reference>
<dbReference type="AlphaFoldDB" id="A0A8D5U4M6"/>
<dbReference type="EMBL" id="AP024597">
    <property type="protein sequence ID" value="BCU68874.1"/>
    <property type="molecule type" value="Genomic_DNA"/>
</dbReference>